<dbReference type="InterPro" id="IPR008537">
    <property type="entry name" value="DUF819"/>
</dbReference>
<dbReference type="PANTHER" id="PTHR34289:SF8">
    <property type="entry name" value="DUF819 DOMAIN-CONTAINING PROTEIN"/>
    <property type="match status" value="1"/>
</dbReference>
<feature type="transmembrane region" description="Helical" evidence="1">
    <location>
        <begin position="70"/>
        <end position="90"/>
    </location>
</feature>
<keyword evidence="1" id="KW-0812">Transmembrane</keyword>
<dbReference type="Proteomes" id="UP000503088">
    <property type="component" value="Chromosome"/>
</dbReference>
<reference evidence="2 3" key="1">
    <citation type="submission" date="2020-01" db="EMBL/GenBank/DDBJ databases">
        <authorList>
            <person name="Gulvik C.A."/>
            <person name="Batra D.G."/>
        </authorList>
    </citation>
    <scope>NUCLEOTIDE SEQUENCE [LARGE SCALE GENOMIC DNA]</scope>
    <source>
        <strain evidence="2 3">W9323</strain>
    </source>
</reference>
<dbReference type="PANTHER" id="PTHR34289">
    <property type="entry name" value="PROTEIN, PUTATIVE (DUF819)-RELATED"/>
    <property type="match status" value="1"/>
</dbReference>
<keyword evidence="1" id="KW-1133">Transmembrane helix</keyword>
<feature type="transmembrane region" description="Helical" evidence="1">
    <location>
        <begin position="33"/>
        <end position="50"/>
    </location>
</feature>
<keyword evidence="1" id="KW-0472">Membrane</keyword>
<organism evidence="2 3">
    <name type="scientific">Kroppenstedtia pulmonis</name>
    <dbReference type="NCBI Taxonomy" id="1380685"/>
    <lineage>
        <taxon>Bacteria</taxon>
        <taxon>Bacillati</taxon>
        <taxon>Bacillota</taxon>
        <taxon>Bacilli</taxon>
        <taxon>Bacillales</taxon>
        <taxon>Thermoactinomycetaceae</taxon>
        <taxon>Kroppenstedtia</taxon>
    </lineage>
</organism>
<feature type="transmembrane region" description="Helical" evidence="1">
    <location>
        <begin position="307"/>
        <end position="329"/>
    </location>
</feature>
<protein>
    <submittedName>
        <fullName evidence="2">DUF819 family protein</fullName>
    </submittedName>
</protein>
<sequence length="395" mass="41670">MAHEALITSPFGVGAVITALIALSFWLDRKFRLFSFLGTAIMTITGGAVLVNLELIPAAVVDESETLNPIYVFANDYGIPIAIVLLLLSADLRSLTRLGKPALIAFVLGALGTAGGSLIGVWITAGDIGEEAWKVGGQFAASYIGGGINYAAVGDALGTSATMFATGAAADNIMTNVWMVMTAILPAILFRFYPSIRQRGINESRDASGDLWNKKEVTIYDMTTLIAVTFVIVAVADWVTPWISEKLGIDIPTVILYSTLALIVSAVTPIQRFQGGEDIGNFILHFFFATMGAGTILSALVDKGPVVFLFLVVVILCHGIIVFGLGRLFKVEVEMLAVASQACVGGPSTALALASSKGWFSLMTPAVILGVLGYAVGNYVGITMGYLMKWLLAGG</sequence>
<keyword evidence="3" id="KW-1185">Reference proteome</keyword>
<feature type="transmembrane region" description="Helical" evidence="1">
    <location>
        <begin position="102"/>
        <end position="125"/>
    </location>
</feature>
<dbReference type="Pfam" id="PF05684">
    <property type="entry name" value="DUF819"/>
    <property type="match status" value="1"/>
</dbReference>
<feature type="transmembrane region" description="Helical" evidence="1">
    <location>
        <begin position="6"/>
        <end position="26"/>
    </location>
</feature>
<gene>
    <name evidence="2" type="ORF">GXN76_08960</name>
</gene>
<feature type="transmembrane region" description="Helical" evidence="1">
    <location>
        <begin position="217"/>
        <end position="239"/>
    </location>
</feature>
<name>A0A7D4CG10_9BACL</name>
<feature type="transmembrane region" description="Helical" evidence="1">
    <location>
        <begin position="251"/>
        <end position="270"/>
    </location>
</feature>
<evidence type="ECO:0000313" key="2">
    <source>
        <dbReference type="EMBL" id="QKG84594.1"/>
    </source>
</evidence>
<accession>A0A7D4CG10</accession>
<evidence type="ECO:0000256" key="1">
    <source>
        <dbReference type="SAM" id="Phobius"/>
    </source>
</evidence>
<evidence type="ECO:0000313" key="3">
    <source>
        <dbReference type="Proteomes" id="UP000503088"/>
    </source>
</evidence>
<dbReference type="EMBL" id="CP048104">
    <property type="protein sequence ID" value="QKG84594.1"/>
    <property type="molecule type" value="Genomic_DNA"/>
</dbReference>
<dbReference type="RefSeq" id="WP_173222434.1">
    <property type="nucleotide sequence ID" value="NZ_CP048104.1"/>
</dbReference>
<dbReference type="KEGG" id="kpul:GXN76_08960"/>
<feature type="transmembrane region" description="Helical" evidence="1">
    <location>
        <begin position="177"/>
        <end position="196"/>
    </location>
</feature>
<feature type="transmembrane region" description="Helical" evidence="1">
    <location>
        <begin position="282"/>
        <end position="301"/>
    </location>
</feature>
<proteinExistence type="predicted"/>
<dbReference type="AlphaFoldDB" id="A0A7D4CG10"/>
<feature type="transmembrane region" description="Helical" evidence="1">
    <location>
        <begin position="366"/>
        <end position="387"/>
    </location>
</feature>